<evidence type="ECO:0000256" key="8">
    <source>
        <dbReference type="SAM" id="MobiDB-lite"/>
    </source>
</evidence>
<dbReference type="Proteomes" id="UP000694915">
    <property type="component" value="Unplaced"/>
</dbReference>
<keyword evidence="5" id="KW-0472">Membrane</keyword>
<sequence length="584" mass="62063">MTAECCAESSPVLCCASSDVTRPAPKPGSCSINARGFPVRGRRAEQGAERRDLARVRDSRDPARDPGPEASAVRSDPVRSDPVMAALLRLLLLLALAPRACALTSRPGPALFQNLRMEPDLLRLSWDGYVTSGPRDVACQKGAETPVWAPANRSYCTFLSLSRCHVTEFSVFRLRDQSATTARIRFPESDPDRAMAATNLSCWVHDMDVMTCRWGRGPAAAEDAQYRMFWRGATQGRDRDRECAHYDLVDPRGSRLGCRVGGASGLPGHVTATVTGGGGASCTDASVLLERAVFALGARDREDVRESLPGHDPRLRPLPGQGEAEVVAAVQRLEPRGAAGLRPWDREPCDCHGRRPGRAGGGADGAGNAGAVPEAPEGEAVSCDPAGEGPGARGGDASAEVAGRCRRWRRVMTSRRGGSQTRKRSRASRSYDAGAEAPPGAWQLRSTRSDVTALRDGSLLLASARADDADAIYAEGDAGRRAGSALRRRRPGLGDSGRTVAVSRGERVIRRRRRGGRDGEGSLALRPRLRGGDSGRFRCVAVNQAESDAFSRVGRGGGGRARRSGRTGMTSPEATAGAGSGNRK</sequence>
<dbReference type="InterPro" id="IPR003532">
    <property type="entry name" value="Short_hematopoietin_rcpt_2_CS"/>
</dbReference>
<feature type="compositionally biased region" description="Basic and acidic residues" evidence="8">
    <location>
        <begin position="343"/>
        <end position="353"/>
    </location>
</feature>
<dbReference type="InterPro" id="IPR013783">
    <property type="entry name" value="Ig-like_fold"/>
</dbReference>
<dbReference type="GeneID" id="106144491"/>
<evidence type="ECO:0000256" key="7">
    <source>
        <dbReference type="ARBA" id="ARBA00023180"/>
    </source>
</evidence>
<feature type="domain" description="Type I cytokine receptor cytokine-binding" evidence="9">
    <location>
        <begin position="199"/>
        <end position="275"/>
    </location>
</feature>
<dbReference type="SUPFAM" id="SSF49265">
    <property type="entry name" value="Fibronectin type III"/>
    <property type="match status" value="1"/>
</dbReference>
<dbReference type="InterPro" id="IPR015321">
    <property type="entry name" value="TypeI_recpt_CBD"/>
</dbReference>
<evidence type="ECO:0000259" key="9">
    <source>
        <dbReference type="Pfam" id="PF09240"/>
    </source>
</evidence>
<feature type="compositionally biased region" description="Gly residues" evidence="8">
    <location>
        <begin position="358"/>
        <end position="368"/>
    </location>
</feature>
<evidence type="ECO:0000256" key="5">
    <source>
        <dbReference type="ARBA" id="ARBA00023136"/>
    </source>
</evidence>
<feature type="region of interest" description="Disordered" evidence="8">
    <location>
        <begin position="548"/>
        <end position="584"/>
    </location>
</feature>
<feature type="region of interest" description="Disordered" evidence="8">
    <location>
        <begin position="337"/>
        <end position="441"/>
    </location>
</feature>
<dbReference type="Pfam" id="PF09240">
    <property type="entry name" value="IL6Ra-bind"/>
    <property type="match status" value="1"/>
</dbReference>
<feature type="compositionally biased region" description="Low complexity" evidence="8">
    <location>
        <begin position="369"/>
        <end position="381"/>
    </location>
</feature>
<gene>
    <name evidence="11" type="primary">Il3ra</name>
</gene>
<keyword evidence="6 11" id="KW-0675">Receptor</keyword>
<feature type="region of interest" description="Disordered" evidence="8">
    <location>
        <begin position="481"/>
        <end position="535"/>
    </location>
</feature>
<feature type="region of interest" description="Disordered" evidence="8">
    <location>
        <begin position="302"/>
        <end position="322"/>
    </location>
</feature>
<keyword evidence="2" id="KW-0812">Transmembrane</keyword>
<evidence type="ECO:0000256" key="4">
    <source>
        <dbReference type="ARBA" id="ARBA00022989"/>
    </source>
</evidence>
<accession>A0ABM1AZ74</accession>
<dbReference type="Gene3D" id="2.60.40.10">
    <property type="entry name" value="Immunoglobulins"/>
    <property type="match status" value="1"/>
</dbReference>
<dbReference type="Gene3D" id="2.60.40.3850">
    <property type="match status" value="1"/>
</dbReference>
<organism evidence="10 11">
    <name type="scientific">Microtus ochrogaster</name>
    <name type="common">Prairie vole</name>
    <dbReference type="NCBI Taxonomy" id="79684"/>
    <lineage>
        <taxon>Eukaryota</taxon>
        <taxon>Metazoa</taxon>
        <taxon>Chordata</taxon>
        <taxon>Craniata</taxon>
        <taxon>Vertebrata</taxon>
        <taxon>Euteleostomi</taxon>
        <taxon>Mammalia</taxon>
        <taxon>Eutheria</taxon>
        <taxon>Euarchontoglires</taxon>
        <taxon>Glires</taxon>
        <taxon>Rodentia</taxon>
        <taxon>Myomorpha</taxon>
        <taxon>Muroidea</taxon>
        <taxon>Cricetidae</taxon>
        <taxon>Arvicolinae</taxon>
        <taxon>Microtus</taxon>
    </lineage>
</organism>
<comment type="subcellular location">
    <subcellularLocation>
        <location evidence="1">Membrane</location>
        <topology evidence="1">Single-pass type I membrane protein</topology>
    </subcellularLocation>
</comment>
<name>A0ABM1AZ74_MICOH</name>
<proteinExistence type="predicted"/>
<keyword evidence="3" id="KW-0732">Signal</keyword>
<reference evidence="11" key="1">
    <citation type="submission" date="2025-08" db="UniProtKB">
        <authorList>
            <consortium name="RefSeq"/>
        </authorList>
    </citation>
    <scope>IDENTIFICATION</scope>
</reference>
<protein>
    <submittedName>
        <fullName evidence="11">Interleukin-3 receptor subunit alpha</fullName>
    </submittedName>
</protein>
<evidence type="ECO:0000313" key="11">
    <source>
        <dbReference type="RefSeq" id="XP_013211045.2"/>
    </source>
</evidence>
<evidence type="ECO:0000256" key="2">
    <source>
        <dbReference type="ARBA" id="ARBA00022692"/>
    </source>
</evidence>
<evidence type="ECO:0000256" key="1">
    <source>
        <dbReference type="ARBA" id="ARBA00004479"/>
    </source>
</evidence>
<feature type="region of interest" description="Disordered" evidence="8">
    <location>
        <begin position="41"/>
        <end position="77"/>
    </location>
</feature>
<evidence type="ECO:0000256" key="3">
    <source>
        <dbReference type="ARBA" id="ARBA00022729"/>
    </source>
</evidence>
<feature type="compositionally biased region" description="Basic and acidic residues" evidence="8">
    <location>
        <begin position="302"/>
        <end position="315"/>
    </location>
</feature>
<dbReference type="PROSITE" id="PS01356">
    <property type="entry name" value="HEMATOPO_REC_S_F2"/>
    <property type="match status" value="1"/>
</dbReference>
<keyword evidence="10" id="KW-1185">Reference proteome</keyword>
<evidence type="ECO:0000313" key="10">
    <source>
        <dbReference type="Proteomes" id="UP000694915"/>
    </source>
</evidence>
<dbReference type="RefSeq" id="XP_013211045.2">
    <property type="nucleotide sequence ID" value="XM_013355591.2"/>
</dbReference>
<evidence type="ECO:0000256" key="6">
    <source>
        <dbReference type="ARBA" id="ARBA00023170"/>
    </source>
</evidence>
<feature type="compositionally biased region" description="Basic residues" evidence="8">
    <location>
        <begin position="404"/>
        <end position="413"/>
    </location>
</feature>
<dbReference type="InterPro" id="IPR036116">
    <property type="entry name" value="FN3_sf"/>
</dbReference>
<keyword evidence="7" id="KW-0325">Glycoprotein</keyword>
<feature type="compositionally biased region" description="Basic and acidic residues" evidence="8">
    <location>
        <begin position="42"/>
        <end position="67"/>
    </location>
</feature>
<keyword evidence="4" id="KW-1133">Transmembrane helix</keyword>